<dbReference type="GO" id="GO:0016020">
    <property type="term" value="C:membrane"/>
    <property type="evidence" value="ECO:0007669"/>
    <property type="project" value="InterPro"/>
</dbReference>
<dbReference type="SUPFAM" id="SSF52540">
    <property type="entry name" value="P-loop containing nucleoside triphosphate hydrolases"/>
    <property type="match status" value="1"/>
</dbReference>
<dbReference type="FunFam" id="3.40.50.300:FF:000541">
    <property type="entry name" value="Immunity related GTPase M"/>
    <property type="match status" value="1"/>
</dbReference>
<sequence>LASKFIQSENAAKVKEDLDLLENVTLNIAVTGKSGSGKSTFVNALLGLDGDEGAAETRVMETTMKAIRCSHPTMTNVKIWDLPGISTPNFKAKNYMKEVKFETYDFFVIIGTVRFKENNIMQASEMKKMFYFVRSKIDNDIRAEAWKKNYREEDLLSKIRHNCEENLKTIGSPKVFLISTFELGKSALIQSLPVCSKVMIEKKRKELFKTPCVAAAATSTTAAVPIPGFSVVCEVGIMQASLCRPFIAFGRDETLRTSMVAAKTIVVELTSIPAIGRFGSVGIAFATTLHLLDKGLKEMVEDAKAMLMMAGVE</sequence>
<evidence type="ECO:0000256" key="2">
    <source>
        <dbReference type="ARBA" id="ARBA00022741"/>
    </source>
</evidence>
<feature type="domain" description="IRG-type G" evidence="5">
    <location>
        <begin position="24"/>
        <end position="198"/>
    </location>
</feature>
<dbReference type="GO" id="GO:0005525">
    <property type="term" value="F:GTP binding"/>
    <property type="evidence" value="ECO:0007669"/>
    <property type="project" value="UniProtKB-KW"/>
</dbReference>
<evidence type="ECO:0000256" key="4">
    <source>
        <dbReference type="ARBA" id="ARBA00023134"/>
    </source>
</evidence>
<evidence type="ECO:0000259" key="5">
    <source>
        <dbReference type="PROSITE" id="PS51716"/>
    </source>
</evidence>
<dbReference type="Pfam" id="PF05049">
    <property type="entry name" value="IIGP"/>
    <property type="match status" value="1"/>
</dbReference>
<comment type="similarity">
    <text evidence="1">Belongs to the TRAFAC class dynamin-like GTPase superfamily. IRG family.</text>
</comment>
<dbReference type="GeneTree" id="ENSGT00950000183007"/>
<dbReference type="Proteomes" id="UP000694557">
    <property type="component" value="Unassembled WGS sequence"/>
</dbReference>
<dbReference type="Ensembl" id="ENSOKIT00005036114.1">
    <property type="protein sequence ID" value="ENSOKIP00005034223.1"/>
    <property type="gene ID" value="ENSOKIG00005014618.1"/>
</dbReference>
<keyword evidence="2" id="KW-0547">Nucleotide-binding</keyword>
<evidence type="ECO:0000256" key="3">
    <source>
        <dbReference type="ARBA" id="ARBA00022801"/>
    </source>
</evidence>
<evidence type="ECO:0000256" key="1">
    <source>
        <dbReference type="ARBA" id="ARBA00005429"/>
    </source>
</evidence>
<reference evidence="6" key="2">
    <citation type="submission" date="2025-09" db="UniProtKB">
        <authorList>
            <consortium name="Ensembl"/>
        </authorList>
    </citation>
    <scope>IDENTIFICATION</scope>
</reference>
<dbReference type="InterPro" id="IPR027417">
    <property type="entry name" value="P-loop_NTPase"/>
</dbReference>
<dbReference type="InterPro" id="IPR051515">
    <property type="entry name" value="IRG"/>
</dbReference>
<keyword evidence="7" id="KW-1185">Reference proteome</keyword>
<accession>A0A8C7FW70</accession>
<dbReference type="PROSITE" id="PS51716">
    <property type="entry name" value="G_IRG"/>
    <property type="match status" value="1"/>
</dbReference>
<keyword evidence="3" id="KW-0378">Hydrolase</keyword>
<evidence type="ECO:0000313" key="6">
    <source>
        <dbReference type="Ensembl" id="ENSOKIP00005034223.1"/>
    </source>
</evidence>
<dbReference type="PANTHER" id="PTHR32341:SF10">
    <property type="entry name" value="INTERFERON-INDUCIBLE GTPASE 5"/>
    <property type="match status" value="1"/>
</dbReference>
<dbReference type="PANTHER" id="PTHR32341">
    <property type="entry name" value="INTERFERON-INDUCIBLE GTPASE"/>
    <property type="match status" value="1"/>
</dbReference>
<evidence type="ECO:0000313" key="7">
    <source>
        <dbReference type="Proteomes" id="UP000694557"/>
    </source>
</evidence>
<keyword evidence="4" id="KW-0342">GTP-binding</keyword>
<dbReference type="AlphaFoldDB" id="A0A8C7FW70"/>
<dbReference type="InterPro" id="IPR030385">
    <property type="entry name" value="G_IRG_dom"/>
</dbReference>
<dbReference type="GO" id="GO:0016787">
    <property type="term" value="F:hydrolase activity"/>
    <property type="evidence" value="ECO:0007669"/>
    <property type="project" value="UniProtKB-KW"/>
</dbReference>
<reference evidence="6" key="1">
    <citation type="submission" date="2025-08" db="UniProtKB">
        <authorList>
            <consortium name="Ensembl"/>
        </authorList>
    </citation>
    <scope>IDENTIFICATION</scope>
</reference>
<dbReference type="InterPro" id="IPR007743">
    <property type="entry name" value="Immunity-related_GTPase-like"/>
</dbReference>
<dbReference type="Gene3D" id="3.40.50.300">
    <property type="entry name" value="P-loop containing nucleotide triphosphate hydrolases"/>
    <property type="match status" value="1"/>
</dbReference>
<proteinExistence type="inferred from homology"/>
<name>A0A8C7FW70_ONCKI</name>
<organism evidence="6 7">
    <name type="scientific">Oncorhynchus kisutch</name>
    <name type="common">Coho salmon</name>
    <name type="synonym">Salmo kisutch</name>
    <dbReference type="NCBI Taxonomy" id="8019"/>
    <lineage>
        <taxon>Eukaryota</taxon>
        <taxon>Metazoa</taxon>
        <taxon>Chordata</taxon>
        <taxon>Craniata</taxon>
        <taxon>Vertebrata</taxon>
        <taxon>Euteleostomi</taxon>
        <taxon>Actinopterygii</taxon>
        <taxon>Neopterygii</taxon>
        <taxon>Teleostei</taxon>
        <taxon>Protacanthopterygii</taxon>
        <taxon>Salmoniformes</taxon>
        <taxon>Salmonidae</taxon>
        <taxon>Salmoninae</taxon>
        <taxon>Oncorhynchus</taxon>
    </lineage>
</organism>
<protein>
    <submittedName>
        <fullName evidence="6">Immunity-related GTPase family, e4</fullName>
    </submittedName>
</protein>